<dbReference type="GO" id="GO:0005886">
    <property type="term" value="C:plasma membrane"/>
    <property type="evidence" value="ECO:0007669"/>
    <property type="project" value="TreeGrafter"/>
</dbReference>
<keyword evidence="2" id="KW-1185">Reference proteome</keyword>
<dbReference type="GO" id="GO:2000031">
    <property type="term" value="P:regulation of salicylic acid mediated signaling pathway"/>
    <property type="evidence" value="ECO:0007669"/>
    <property type="project" value="InterPro"/>
</dbReference>
<comment type="caution">
    <text evidence="1">The sequence shown here is derived from an EMBL/GenBank/DDBJ whole genome shotgun (WGS) entry which is preliminary data.</text>
</comment>
<dbReference type="PANTHER" id="PTHR33199">
    <property type="entry name" value="MACPF DOMAIN-CONTAINING PROTEIN CAD1"/>
    <property type="match status" value="1"/>
</dbReference>
<gene>
    <name evidence="1" type="ORF">F3Y22_tig00117022pilonHSYRG00014</name>
</gene>
<dbReference type="InterPro" id="IPR044663">
    <property type="entry name" value="CAD1/NSL1-like"/>
</dbReference>
<reference evidence="1" key="1">
    <citation type="submission" date="2019-09" db="EMBL/GenBank/DDBJ databases">
        <title>Draft genome information of white flower Hibiscus syriacus.</title>
        <authorList>
            <person name="Kim Y.-M."/>
        </authorList>
    </citation>
    <scope>NUCLEOTIDE SEQUENCE [LARGE SCALE GENOMIC DNA]</scope>
    <source>
        <strain evidence="1">YM2019G1</strain>
    </source>
</reference>
<protein>
    <submittedName>
        <fullName evidence="1">Uncharacterized protein</fullName>
    </submittedName>
</protein>
<dbReference type="Proteomes" id="UP000436088">
    <property type="component" value="Unassembled WGS sequence"/>
</dbReference>
<dbReference type="GO" id="GO:0009626">
    <property type="term" value="P:plant-type hypersensitive response"/>
    <property type="evidence" value="ECO:0007669"/>
    <property type="project" value="TreeGrafter"/>
</dbReference>
<dbReference type="EMBL" id="VEPZ02001777">
    <property type="protein sequence ID" value="KAE8655573.1"/>
    <property type="molecule type" value="Genomic_DNA"/>
</dbReference>
<name>A0A6A2WBK9_HIBSY</name>
<evidence type="ECO:0000313" key="2">
    <source>
        <dbReference type="Proteomes" id="UP000436088"/>
    </source>
</evidence>
<dbReference type="PANTHER" id="PTHR33199:SF8">
    <property type="entry name" value="MACPF DOMAIN-CONTAINING PROTEIN NSL1"/>
    <property type="match status" value="1"/>
</dbReference>
<organism evidence="1 2">
    <name type="scientific">Hibiscus syriacus</name>
    <name type="common">Rose of Sharon</name>
    <dbReference type="NCBI Taxonomy" id="106335"/>
    <lineage>
        <taxon>Eukaryota</taxon>
        <taxon>Viridiplantae</taxon>
        <taxon>Streptophyta</taxon>
        <taxon>Embryophyta</taxon>
        <taxon>Tracheophyta</taxon>
        <taxon>Spermatophyta</taxon>
        <taxon>Magnoliopsida</taxon>
        <taxon>eudicotyledons</taxon>
        <taxon>Gunneridae</taxon>
        <taxon>Pentapetalae</taxon>
        <taxon>rosids</taxon>
        <taxon>malvids</taxon>
        <taxon>Malvales</taxon>
        <taxon>Malvaceae</taxon>
        <taxon>Malvoideae</taxon>
        <taxon>Hibiscus</taxon>
    </lineage>
</organism>
<dbReference type="AlphaFoldDB" id="A0A6A2WBK9"/>
<proteinExistence type="predicted"/>
<accession>A0A6A2WBK9</accession>
<evidence type="ECO:0000313" key="1">
    <source>
        <dbReference type="EMBL" id="KAE8655573.1"/>
    </source>
</evidence>
<sequence length="118" mass="13671">MYGDLPLGLNQRKQASPSLQLTFMGPKLYVNQHGYEPIDKPERGYFESVKWSIFSCVYTTPMQYNRSHFDDTTAIVTKAWFEVKIVGMRKILFLRLGFSIVAFAKIHQFEWDGPVTLS</sequence>